<evidence type="ECO:0000313" key="3">
    <source>
        <dbReference type="Proteomes" id="UP000304941"/>
    </source>
</evidence>
<accession>A0ABY2TVX6</accession>
<evidence type="ECO:0000256" key="1">
    <source>
        <dbReference type="SAM" id="MobiDB-lite"/>
    </source>
</evidence>
<dbReference type="RefSeq" id="WP_138454079.1">
    <property type="nucleotide sequence ID" value="NZ_VBVZ01000806.1"/>
</dbReference>
<evidence type="ECO:0000313" key="2">
    <source>
        <dbReference type="EMBL" id="TLG87418.1"/>
    </source>
</evidence>
<comment type="caution">
    <text evidence="2">The sequence shown here is derived from an EMBL/GenBank/DDBJ whole genome shotgun (WGS) entry which is preliminary data.</text>
</comment>
<sequence>MHERNVEIKLLVIDGPFKGQRMAQPGEQFTFEASSVRTKTKIKVTYYLRCHRLLGMVWALPTNKSVSNWQAPKNHPDDDQRHVVI</sequence>
<reference evidence="2 3" key="1">
    <citation type="submission" date="2019-05" db="EMBL/GenBank/DDBJ databases">
        <title>Pseudomonas edaphica sp. nov., isolated from rhizospheric soil of Cistus ladanifer L. in Spain.</title>
        <authorList>
            <person name="Peix A."/>
        </authorList>
    </citation>
    <scope>NUCLEOTIDE SEQUENCE [LARGE SCALE GENOMIC DNA]</scope>
    <source>
        <strain evidence="2 3">RD25</strain>
    </source>
</reference>
<protein>
    <submittedName>
        <fullName evidence="2">Uncharacterized protein</fullName>
    </submittedName>
</protein>
<name>A0ABY2TVX6_9PSED</name>
<feature type="compositionally biased region" description="Basic and acidic residues" evidence="1">
    <location>
        <begin position="74"/>
        <end position="85"/>
    </location>
</feature>
<feature type="region of interest" description="Disordered" evidence="1">
    <location>
        <begin position="66"/>
        <end position="85"/>
    </location>
</feature>
<dbReference type="Proteomes" id="UP000304941">
    <property type="component" value="Unassembled WGS sequence"/>
</dbReference>
<organism evidence="2 3">
    <name type="scientific">Pseudomonas edaphica</name>
    <dbReference type="NCBI Taxonomy" id="2006980"/>
    <lineage>
        <taxon>Bacteria</taxon>
        <taxon>Pseudomonadati</taxon>
        <taxon>Pseudomonadota</taxon>
        <taxon>Gammaproteobacteria</taxon>
        <taxon>Pseudomonadales</taxon>
        <taxon>Pseudomonadaceae</taxon>
        <taxon>Pseudomonas</taxon>
    </lineage>
</organism>
<keyword evidence="3" id="KW-1185">Reference proteome</keyword>
<dbReference type="EMBL" id="VBVZ01000806">
    <property type="protein sequence ID" value="TLG87418.1"/>
    <property type="molecule type" value="Genomic_DNA"/>
</dbReference>
<proteinExistence type="predicted"/>
<gene>
    <name evidence="2" type="ORF">FEM54_30675</name>
</gene>